<reference evidence="1 2" key="1">
    <citation type="submission" date="2016-07" db="EMBL/GenBank/DDBJ databases">
        <title>Genome analysis of Burkholderia fungorum ES3-20.</title>
        <authorList>
            <person name="Xu D."/>
            <person name="Yao R."/>
            <person name="Zheng S."/>
        </authorList>
    </citation>
    <scope>NUCLEOTIDE SEQUENCE [LARGE SCALE GENOMIC DNA]</scope>
    <source>
        <strain evidence="1 2">ES3-20</strain>
    </source>
</reference>
<evidence type="ECO:0000313" key="2">
    <source>
        <dbReference type="Proteomes" id="UP000283709"/>
    </source>
</evidence>
<dbReference type="EMBL" id="MCAS01000001">
    <property type="protein sequence ID" value="RKF50787.1"/>
    <property type="molecule type" value="Genomic_DNA"/>
</dbReference>
<dbReference type="Proteomes" id="UP000283709">
    <property type="component" value="Unassembled WGS sequence"/>
</dbReference>
<name>A0A420GZZ7_9BURK</name>
<protein>
    <submittedName>
        <fullName evidence="1">Histidine kinase</fullName>
    </submittedName>
</protein>
<dbReference type="RefSeq" id="WP_183081234.1">
    <property type="nucleotide sequence ID" value="NZ_MCAS01000001.1"/>
</dbReference>
<comment type="caution">
    <text evidence="1">The sequence shown here is derived from an EMBL/GenBank/DDBJ whole genome shotgun (WGS) entry which is preliminary data.</text>
</comment>
<accession>A0A420GZZ7</accession>
<organism evidence="1 2">
    <name type="scientific">Paraburkholderia fungorum</name>
    <dbReference type="NCBI Taxonomy" id="134537"/>
    <lineage>
        <taxon>Bacteria</taxon>
        <taxon>Pseudomonadati</taxon>
        <taxon>Pseudomonadota</taxon>
        <taxon>Betaproteobacteria</taxon>
        <taxon>Burkholderiales</taxon>
        <taxon>Burkholderiaceae</taxon>
        <taxon>Paraburkholderia</taxon>
    </lineage>
</organism>
<sequence>MNQRTLNKAVIASFIAISAISFGHREGGGIGLSSAEAAEAVKVSKLGDLSSFRKIVADTATLVDKGNLAGGKARIKDLEFAWDDAEPSLKPRAAADWHLVDKAIDRALSALRASTPNAAECKQSLTDLLAVMDRMNGRS</sequence>
<keyword evidence="1" id="KW-0808">Transferase</keyword>
<evidence type="ECO:0000313" key="1">
    <source>
        <dbReference type="EMBL" id="RKF50787.1"/>
    </source>
</evidence>
<keyword evidence="1" id="KW-0418">Kinase</keyword>
<gene>
    <name evidence="1" type="ORF">BCY88_01010</name>
</gene>
<dbReference type="AlphaFoldDB" id="A0A420GZZ7"/>
<proteinExistence type="predicted"/>
<dbReference type="GO" id="GO:0016301">
    <property type="term" value="F:kinase activity"/>
    <property type="evidence" value="ECO:0007669"/>
    <property type="project" value="UniProtKB-KW"/>
</dbReference>